<feature type="domain" description="Lysozyme inhibitor LprI-like N-terminal" evidence="2">
    <location>
        <begin position="47"/>
        <end position="132"/>
    </location>
</feature>
<evidence type="ECO:0000313" key="3">
    <source>
        <dbReference type="EMBL" id="QDZ09984.1"/>
    </source>
</evidence>
<proteinExistence type="predicted"/>
<evidence type="ECO:0000313" key="4">
    <source>
        <dbReference type="Proteomes" id="UP000315364"/>
    </source>
</evidence>
<accession>A0A5B8LQN5</accession>
<dbReference type="Gene3D" id="1.20.1270.180">
    <property type="match status" value="1"/>
</dbReference>
<protein>
    <submittedName>
        <fullName evidence="3">DUF1311 domain-containing protein</fullName>
    </submittedName>
</protein>
<dbReference type="InterPro" id="IPR009739">
    <property type="entry name" value="LprI-like_N"/>
</dbReference>
<organism evidence="3 4">
    <name type="scientific">Devosia ginsengisoli</name>
    <dbReference type="NCBI Taxonomy" id="400770"/>
    <lineage>
        <taxon>Bacteria</taxon>
        <taxon>Pseudomonadati</taxon>
        <taxon>Pseudomonadota</taxon>
        <taxon>Alphaproteobacteria</taxon>
        <taxon>Hyphomicrobiales</taxon>
        <taxon>Devosiaceae</taxon>
        <taxon>Devosia</taxon>
    </lineage>
</organism>
<name>A0A5B8LQN5_9HYPH</name>
<dbReference type="KEGG" id="dea:FPZ08_04010"/>
<evidence type="ECO:0000259" key="2">
    <source>
        <dbReference type="Pfam" id="PF07007"/>
    </source>
</evidence>
<reference evidence="3 4" key="1">
    <citation type="submission" date="2019-07" db="EMBL/GenBank/DDBJ databases">
        <title>Full genome sequence of Devosia sp. Gsoil 520.</title>
        <authorList>
            <person name="Im W.-T."/>
        </authorList>
    </citation>
    <scope>NUCLEOTIDE SEQUENCE [LARGE SCALE GENOMIC DNA]</scope>
    <source>
        <strain evidence="3 4">Gsoil 520</strain>
    </source>
</reference>
<dbReference type="OrthoDB" id="7340239at2"/>
<sequence length="139" mass="15133">MTSERPALSIRAACLAAALLSAPAPALAAPAGAHALYAQCLEGSDGSNFEWEQCGLDYMARERQLLDNTWKQLLDGSTGQTRRDLINEQDAWTTFSTFACIFYANGDLGREGQVLDYPACVASMFADRTRSLRSYMGVP</sequence>
<evidence type="ECO:0000256" key="1">
    <source>
        <dbReference type="SAM" id="SignalP"/>
    </source>
</evidence>
<keyword evidence="1" id="KW-0732">Signal</keyword>
<keyword evidence="4" id="KW-1185">Reference proteome</keyword>
<feature type="chain" id="PRO_5022677023" evidence="1">
    <location>
        <begin position="29"/>
        <end position="139"/>
    </location>
</feature>
<dbReference type="EMBL" id="CP042304">
    <property type="protein sequence ID" value="QDZ09984.1"/>
    <property type="molecule type" value="Genomic_DNA"/>
</dbReference>
<dbReference type="AlphaFoldDB" id="A0A5B8LQN5"/>
<gene>
    <name evidence="3" type="ORF">FPZ08_04010</name>
</gene>
<dbReference type="Proteomes" id="UP000315364">
    <property type="component" value="Chromosome"/>
</dbReference>
<dbReference type="RefSeq" id="WP_146288791.1">
    <property type="nucleotide sequence ID" value="NZ_CP042304.1"/>
</dbReference>
<feature type="signal peptide" evidence="1">
    <location>
        <begin position="1"/>
        <end position="28"/>
    </location>
</feature>
<dbReference type="Pfam" id="PF07007">
    <property type="entry name" value="LprI"/>
    <property type="match status" value="1"/>
</dbReference>